<proteinExistence type="predicted"/>
<dbReference type="Pfam" id="PF13411">
    <property type="entry name" value="MerR_1"/>
    <property type="match status" value="1"/>
</dbReference>
<dbReference type="PRINTS" id="PR00040">
    <property type="entry name" value="HTHMERR"/>
</dbReference>
<dbReference type="Proteomes" id="UP000677152">
    <property type="component" value="Chromosome"/>
</dbReference>
<organism evidence="4 5">
    <name type="scientific">Actinosynnema pretiosum subsp. pretiosum</name>
    <dbReference type="NCBI Taxonomy" id="103721"/>
    <lineage>
        <taxon>Bacteria</taxon>
        <taxon>Bacillati</taxon>
        <taxon>Actinomycetota</taxon>
        <taxon>Actinomycetes</taxon>
        <taxon>Pseudonocardiales</taxon>
        <taxon>Pseudonocardiaceae</taxon>
        <taxon>Actinosynnema</taxon>
    </lineage>
</organism>
<dbReference type="SMART" id="SM00422">
    <property type="entry name" value="HTH_MERR"/>
    <property type="match status" value="1"/>
</dbReference>
<evidence type="ECO:0000313" key="5">
    <source>
        <dbReference type="Proteomes" id="UP000677152"/>
    </source>
</evidence>
<evidence type="ECO:0000256" key="1">
    <source>
        <dbReference type="ARBA" id="ARBA00023125"/>
    </source>
</evidence>
<dbReference type="InterPro" id="IPR047057">
    <property type="entry name" value="MerR_fam"/>
</dbReference>
<dbReference type="AlphaFoldDB" id="A0AA45R6K7"/>
<dbReference type="Gene3D" id="1.10.1660.10">
    <property type="match status" value="1"/>
</dbReference>
<dbReference type="CDD" id="cd04780">
    <property type="entry name" value="HTH_MerR-like_sg5"/>
    <property type="match status" value="1"/>
</dbReference>
<reference evidence="4" key="1">
    <citation type="submission" date="2021-04" db="EMBL/GenBank/DDBJ databases">
        <title>Genomic sequence of Actinosynnema pretiosum subsp. pretiosum ATCC 31280 (C-14919).</title>
        <authorList>
            <person name="Bai L."/>
            <person name="Wang X."/>
            <person name="Xiao Y."/>
        </authorList>
    </citation>
    <scope>NUCLEOTIDE SEQUENCE</scope>
    <source>
        <strain evidence="4">ATCC 31280</strain>
    </source>
</reference>
<sequence length="239" mass="25716">MRIAELGRRTGVPVPTIKYYLREGLLPPGERTSPNQARYGEEHVRRLRLVRAMVDVGGLSIAAVGEVFAALADQDQEERGLVRALSTVEVAVTPVPEHEDAEAAAQARAFLERQGWRSDEDEPALRALVGVLGTAREVGHDRFWELLDGYARLCGPLAEADLDYATDGPGGWLEREEALERVVVGTVLGDAALAAVRRLARKQAARRRFGNPRADCGTEGSAEGGSEGPAADGATAERP</sequence>
<evidence type="ECO:0000256" key="2">
    <source>
        <dbReference type="SAM" id="MobiDB-lite"/>
    </source>
</evidence>
<dbReference type="InterPro" id="IPR000551">
    <property type="entry name" value="MerR-type_HTH_dom"/>
</dbReference>
<dbReference type="PANTHER" id="PTHR30204:SF98">
    <property type="entry name" value="HTH-TYPE TRANSCRIPTIONAL REGULATOR ADHR"/>
    <property type="match status" value="1"/>
</dbReference>
<protein>
    <submittedName>
        <fullName evidence="4">MerR family transcriptional regulator</fullName>
    </submittedName>
</protein>
<evidence type="ECO:0000313" key="4">
    <source>
        <dbReference type="EMBL" id="QUF06825.1"/>
    </source>
</evidence>
<keyword evidence="1" id="KW-0238">DNA-binding</keyword>
<gene>
    <name evidence="4" type="ORF">KCV87_12705</name>
</gene>
<dbReference type="EMBL" id="CP073249">
    <property type="protein sequence ID" value="QUF06825.1"/>
    <property type="molecule type" value="Genomic_DNA"/>
</dbReference>
<name>A0AA45R6K7_9PSEU</name>
<dbReference type="GO" id="GO:0003677">
    <property type="term" value="F:DNA binding"/>
    <property type="evidence" value="ECO:0007669"/>
    <property type="project" value="UniProtKB-KW"/>
</dbReference>
<dbReference type="SUPFAM" id="SSF46955">
    <property type="entry name" value="Putative DNA-binding domain"/>
    <property type="match status" value="1"/>
</dbReference>
<dbReference type="PROSITE" id="PS50937">
    <property type="entry name" value="HTH_MERR_2"/>
    <property type="match status" value="1"/>
</dbReference>
<dbReference type="InterPro" id="IPR009061">
    <property type="entry name" value="DNA-bd_dom_put_sf"/>
</dbReference>
<feature type="compositionally biased region" description="Low complexity" evidence="2">
    <location>
        <begin position="228"/>
        <end position="239"/>
    </location>
</feature>
<accession>A0AA45R6K7</accession>
<evidence type="ECO:0000259" key="3">
    <source>
        <dbReference type="PROSITE" id="PS50937"/>
    </source>
</evidence>
<feature type="region of interest" description="Disordered" evidence="2">
    <location>
        <begin position="205"/>
        <end position="239"/>
    </location>
</feature>
<dbReference type="PANTHER" id="PTHR30204">
    <property type="entry name" value="REDOX-CYCLING DRUG-SENSING TRANSCRIPTIONAL ACTIVATOR SOXR"/>
    <property type="match status" value="1"/>
</dbReference>
<dbReference type="GO" id="GO:0003700">
    <property type="term" value="F:DNA-binding transcription factor activity"/>
    <property type="evidence" value="ECO:0007669"/>
    <property type="project" value="InterPro"/>
</dbReference>
<feature type="domain" description="HTH merR-type" evidence="3">
    <location>
        <begin position="1"/>
        <end position="70"/>
    </location>
</feature>